<dbReference type="EMBL" id="JAINZZ010000027">
    <property type="protein sequence ID" value="MBY8880127.1"/>
    <property type="molecule type" value="Genomic_DNA"/>
</dbReference>
<comment type="caution">
    <text evidence="1">The sequence shown here is derived from an EMBL/GenBank/DDBJ whole genome shotgun (WGS) entry which is preliminary data.</text>
</comment>
<reference evidence="1 2" key="1">
    <citation type="submission" date="2021-08" db="EMBL/GenBank/DDBJ databases">
        <title>WGS of actinomycetes from Thailand.</title>
        <authorList>
            <person name="Thawai C."/>
        </authorList>
    </citation>
    <scope>NUCLEOTIDE SEQUENCE [LARGE SCALE GENOMIC DNA]</scope>
    <source>
        <strain evidence="1 2">PLK6-54</strain>
    </source>
</reference>
<accession>A0ABS7QDU9</accession>
<name>A0ABS7QDU9_9ACTN</name>
<sequence length="140" mass="14488">MKHDEMIGKAQALAQLPDRGSAERAMDAVLRTLGERLPSGLADHMAAQLPASLGVCVHRAAESAALDGRDPSVGERFDLTAFAGRVAGRAGTTEDAALQETAAVFEVLDAALAPELMDKMAAVLPADIGGLLPSGRSQEL</sequence>
<dbReference type="RefSeq" id="WP_222964848.1">
    <property type="nucleotide sequence ID" value="NZ_JAINZZ010000027.1"/>
</dbReference>
<evidence type="ECO:0000313" key="2">
    <source>
        <dbReference type="Proteomes" id="UP000778578"/>
    </source>
</evidence>
<protein>
    <submittedName>
        <fullName evidence="1">DUF2267 domain-containing protein</fullName>
    </submittedName>
</protein>
<organism evidence="1 2">
    <name type="scientific">Actinacidiphila acidipaludis</name>
    <dbReference type="NCBI Taxonomy" id="2873382"/>
    <lineage>
        <taxon>Bacteria</taxon>
        <taxon>Bacillati</taxon>
        <taxon>Actinomycetota</taxon>
        <taxon>Actinomycetes</taxon>
        <taxon>Kitasatosporales</taxon>
        <taxon>Streptomycetaceae</taxon>
        <taxon>Actinacidiphila</taxon>
    </lineage>
</organism>
<dbReference type="InterPro" id="IPR018727">
    <property type="entry name" value="DUF2267"/>
</dbReference>
<dbReference type="InterPro" id="IPR038282">
    <property type="entry name" value="DUF2267_sf"/>
</dbReference>
<dbReference type="Proteomes" id="UP000778578">
    <property type="component" value="Unassembled WGS sequence"/>
</dbReference>
<evidence type="ECO:0000313" key="1">
    <source>
        <dbReference type="EMBL" id="MBY8880127.1"/>
    </source>
</evidence>
<dbReference type="Gene3D" id="1.10.490.110">
    <property type="entry name" value="Uncharacterized conserved protein DUF2267"/>
    <property type="match status" value="1"/>
</dbReference>
<gene>
    <name evidence="1" type="ORF">K7862_21190</name>
</gene>
<dbReference type="Pfam" id="PF10025">
    <property type="entry name" value="DUF2267"/>
    <property type="match status" value="1"/>
</dbReference>
<keyword evidence="2" id="KW-1185">Reference proteome</keyword>
<proteinExistence type="predicted"/>